<dbReference type="Gene3D" id="3.80.10.10">
    <property type="entry name" value="Ribonuclease Inhibitor"/>
    <property type="match status" value="1"/>
</dbReference>
<accession>A0A5C3QHP2</accession>
<feature type="region of interest" description="Disordered" evidence="1">
    <location>
        <begin position="563"/>
        <end position="582"/>
    </location>
</feature>
<feature type="compositionally biased region" description="Polar residues" evidence="1">
    <location>
        <begin position="44"/>
        <end position="53"/>
    </location>
</feature>
<dbReference type="InterPro" id="IPR032675">
    <property type="entry name" value="LRR_dom_sf"/>
</dbReference>
<dbReference type="STRING" id="1884261.A0A5C3QHP2"/>
<proteinExistence type="predicted"/>
<dbReference type="OrthoDB" id="3226575at2759"/>
<evidence type="ECO:0000313" key="2">
    <source>
        <dbReference type="EMBL" id="TFK99688.1"/>
    </source>
</evidence>
<dbReference type="Gene3D" id="1.20.1280.50">
    <property type="match status" value="1"/>
</dbReference>
<gene>
    <name evidence="2" type="ORF">BDV98DRAFT_657167</name>
</gene>
<evidence type="ECO:0000256" key="1">
    <source>
        <dbReference type="SAM" id="MobiDB-lite"/>
    </source>
</evidence>
<name>A0A5C3QHP2_9AGAR</name>
<dbReference type="EMBL" id="ML178832">
    <property type="protein sequence ID" value="TFK99688.1"/>
    <property type="molecule type" value="Genomic_DNA"/>
</dbReference>
<protein>
    <submittedName>
        <fullName evidence="2">Uncharacterized protein</fullName>
    </submittedName>
</protein>
<dbReference type="Proteomes" id="UP000305067">
    <property type="component" value="Unassembled WGS sequence"/>
</dbReference>
<dbReference type="SUPFAM" id="SSF52047">
    <property type="entry name" value="RNI-like"/>
    <property type="match status" value="1"/>
</dbReference>
<evidence type="ECO:0000313" key="3">
    <source>
        <dbReference type="Proteomes" id="UP000305067"/>
    </source>
</evidence>
<reference evidence="2 3" key="1">
    <citation type="journal article" date="2019" name="Nat. Ecol. Evol.">
        <title>Megaphylogeny resolves global patterns of mushroom evolution.</title>
        <authorList>
            <person name="Varga T."/>
            <person name="Krizsan K."/>
            <person name="Foldi C."/>
            <person name="Dima B."/>
            <person name="Sanchez-Garcia M."/>
            <person name="Sanchez-Ramirez S."/>
            <person name="Szollosi G.J."/>
            <person name="Szarkandi J.G."/>
            <person name="Papp V."/>
            <person name="Albert L."/>
            <person name="Andreopoulos W."/>
            <person name="Angelini C."/>
            <person name="Antonin V."/>
            <person name="Barry K.W."/>
            <person name="Bougher N.L."/>
            <person name="Buchanan P."/>
            <person name="Buyck B."/>
            <person name="Bense V."/>
            <person name="Catcheside P."/>
            <person name="Chovatia M."/>
            <person name="Cooper J."/>
            <person name="Damon W."/>
            <person name="Desjardin D."/>
            <person name="Finy P."/>
            <person name="Geml J."/>
            <person name="Haridas S."/>
            <person name="Hughes K."/>
            <person name="Justo A."/>
            <person name="Karasinski D."/>
            <person name="Kautmanova I."/>
            <person name="Kiss B."/>
            <person name="Kocsube S."/>
            <person name="Kotiranta H."/>
            <person name="LaButti K.M."/>
            <person name="Lechner B.E."/>
            <person name="Liimatainen K."/>
            <person name="Lipzen A."/>
            <person name="Lukacs Z."/>
            <person name="Mihaltcheva S."/>
            <person name="Morgado L.N."/>
            <person name="Niskanen T."/>
            <person name="Noordeloos M.E."/>
            <person name="Ohm R.A."/>
            <person name="Ortiz-Santana B."/>
            <person name="Ovrebo C."/>
            <person name="Racz N."/>
            <person name="Riley R."/>
            <person name="Savchenko A."/>
            <person name="Shiryaev A."/>
            <person name="Soop K."/>
            <person name="Spirin V."/>
            <person name="Szebenyi C."/>
            <person name="Tomsovsky M."/>
            <person name="Tulloss R.E."/>
            <person name="Uehling J."/>
            <person name="Grigoriev I.V."/>
            <person name="Vagvolgyi C."/>
            <person name="Papp T."/>
            <person name="Martin F.M."/>
            <person name="Miettinen O."/>
            <person name="Hibbett D.S."/>
            <person name="Nagy L.G."/>
        </authorList>
    </citation>
    <scope>NUCLEOTIDE SEQUENCE [LARGE SCALE GENOMIC DNA]</scope>
    <source>
        <strain evidence="2 3">CBS 309.79</strain>
    </source>
</reference>
<dbReference type="AlphaFoldDB" id="A0A5C3QHP2"/>
<sequence>MSNGPLPALSPAEVLLYDAAVRRFKSGTAEHETLLQLVRRVPSPTLQSSTNGARRNGHHQRLSEHTRRLQQQTKLLDSIGGPGKNDKLDLQLTVERANAAFHFFQVYEINGLPNEILLNILRITANSSPSDRRNTLTRKALTHVCSRWRHLMLADTTQWTNLILVNTPPHVQSFTCMERAGDAMLNVIIDDTTRAKIDGGAFTPETFAAMIDRLFVKLPSIRSITATLLDWDSSHVLLEKLQDAALAGTKINLHKLDISRTGQPYIQFGNGLHDDDNHPPVPLFGGMACPTLKHFGISGGYIDWNNTTFTHLTTLSLGAMLFEASPDYERFQSMLAGCPNLGKLILNGAGPNLRTPPPPPYSGPRLENLKILVLSAFSVGYLSELIDSFFAPNLVDLTIANFGGEDYSRFFEAITGMFVELQILTLFNLDHVEGAEARRATAKWAMTIPRLRLLRVSNISVPFLDTFFDDPDSMFLTPAVPTPVEPIHTTRKVICPKLEILDASRLSPQALLRFLQARRALRAPIRKMYLPKEWQNPPLKTAVETLQLVVPCLLQGPQGHSVEEQEIHAENGMTGRLARAAD</sequence>
<feature type="region of interest" description="Disordered" evidence="1">
    <location>
        <begin position="43"/>
        <end position="69"/>
    </location>
</feature>
<keyword evidence="3" id="KW-1185">Reference proteome</keyword>
<organism evidence="2 3">
    <name type="scientific">Pterulicium gracile</name>
    <dbReference type="NCBI Taxonomy" id="1884261"/>
    <lineage>
        <taxon>Eukaryota</taxon>
        <taxon>Fungi</taxon>
        <taxon>Dikarya</taxon>
        <taxon>Basidiomycota</taxon>
        <taxon>Agaricomycotina</taxon>
        <taxon>Agaricomycetes</taxon>
        <taxon>Agaricomycetidae</taxon>
        <taxon>Agaricales</taxon>
        <taxon>Pleurotineae</taxon>
        <taxon>Pterulaceae</taxon>
        <taxon>Pterulicium</taxon>
    </lineage>
</organism>